<dbReference type="EMBL" id="JACJJQ010000036">
    <property type="protein sequence ID" value="MBM6754582.1"/>
    <property type="molecule type" value="Genomic_DNA"/>
</dbReference>
<dbReference type="Proteomes" id="UP000776629">
    <property type="component" value="Unassembled WGS sequence"/>
</dbReference>
<evidence type="ECO:0000313" key="1">
    <source>
        <dbReference type="EMBL" id="MBM6754582.1"/>
    </source>
</evidence>
<dbReference type="RefSeq" id="WP_204776853.1">
    <property type="nucleotide sequence ID" value="NZ_JACJJQ010000036.1"/>
</dbReference>
<reference evidence="1 2" key="1">
    <citation type="journal article" date="2021" name="Sci. Rep.">
        <title>The distribution of antibiotic resistance genes in chicken gut microbiota commensals.</title>
        <authorList>
            <person name="Juricova H."/>
            <person name="Matiasovicova J."/>
            <person name="Kubasova T."/>
            <person name="Cejkova D."/>
            <person name="Rychlik I."/>
        </authorList>
    </citation>
    <scope>NUCLEOTIDE SEQUENCE [LARGE SCALE GENOMIC DNA]</scope>
    <source>
        <strain evidence="1 2">An810</strain>
    </source>
</reference>
<accession>A0ABS2ER66</accession>
<sequence length="90" mass="9963">MATNVSTNEELRGILSDVSRHRFPNRRQINPNSMLFQTICLAVDEGYLRGAKLENSQHQLLATFDLTAAELTAKGEAKLTSLTNQSTKEG</sequence>
<gene>
    <name evidence="1" type="ORF">H5993_07405</name>
</gene>
<keyword evidence="2" id="KW-1185">Reference proteome</keyword>
<comment type="caution">
    <text evidence="1">The sequence shown here is derived from an EMBL/GenBank/DDBJ whole genome shotgun (WGS) entry which is preliminary data.</text>
</comment>
<organism evidence="1 2">
    <name type="scientific">Limosilactobacillus alvi</name>
    <dbReference type="NCBI Taxonomy" id="990412"/>
    <lineage>
        <taxon>Bacteria</taxon>
        <taxon>Bacillati</taxon>
        <taxon>Bacillota</taxon>
        <taxon>Bacilli</taxon>
        <taxon>Lactobacillales</taxon>
        <taxon>Lactobacillaceae</taxon>
        <taxon>Limosilactobacillus</taxon>
    </lineage>
</organism>
<evidence type="ECO:0000313" key="2">
    <source>
        <dbReference type="Proteomes" id="UP000776629"/>
    </source>
</evidence>
<proteinExistence type="predicted"/>
<name>A0ABS2ER66_9LACO</name>
<protein>
    <submittedName>
        <fullName evidence="1">Uncharacterized protein</fullName>
    </submittedName>
</protein>